<feature type="transmembrane region" description="Helical" evidence="10">
    <location>
        <begin position="21"/>
        <end position="43"/>
    </location>
</feature>
<comment type="subcellular location">
    <subcellularLocation>
        <location evidence="1">Cell membrane</location>
        <topology evidence="1">Multi-pass membrane protein</topology>
    </subcellularLocation>
</comment>
<dbReference type="KEGG" id="crx:CRECT_0757"/>
<evidence type="ECO:0000256" key="10">
    <source>
        <dbReference type="SAM" id="Phobius"/>
    </source>
</evidence>
<dbReference type="GO" id="GO:0042158">
    <property type="term" value="P:lipoprotein biosynthetic process"/>
    <property type="evidence" value="ECO:0007669"/>
    <property type="project" value="InterPro"/>
</dbReference>
<dbReference type="Pfam" id="PF26365">
    <property type="entry name" value="ApoNAT_membrane"/>
    <property type="match status" value="1"/>
</dbReference>
<dbReference type="EC" id="2.3.1.-" evidence="12"/>
<dbReference type="InterPro" id="IPR036526">
    <property type="entry name" value="C-N_Hydrolase_sf"/>
</dbReference>
<protein>
    <submittedName>
        <fullName evidence="12">Apolipoprotein N-acyltransferase</fullName>
        <ecNumber evidence="12">2.3.1.-</ecNumber>
    </submittedName>
</protein>
<comment type="similarity">
    <text evidence="2">Belongs to the CN hydrolase family. Apolipoprotein N-acyltransferase subfamily.</text>
</comment>
<keyword evidence="3" id="KW-1003">Cell membrane</keyword>
<evidence type="ECO:0000256" key="8">
    <source>
        <dbReference type="ARBA" id="ARBA00023136"/>
    </source>
</evidence>
<dbReference type="SUPFAM" id="SSF56317">
    <property type="entry name" value="Carbon-nitrogen hydrolase"/>
    <property type="match status" value="1"/>
</dbReference>
<gene>
    <name evidence="12" type="primary">lnt</name>
    <name evidence="12" type="ORF">CRECT_0757</name>
</gene>
<feature type="transmembrane region" description="Helical" evidence="10">
    <location>
        <begin position="126"/>
        <end position="146"/>
    </location>
</feature>
<dbReference type="GO" id="GO:0005886">
    <property type="term" value="C:plasma membrane"/>
    <property type="evidence" value="ECO:0007669"/>
    <property type="project" value="UniProtKB-SubCell"/>
</dbReference>
<dbReference type="PANTHER" id="PTHR38686:SF1">
    <property type="entry name" value="APOLIPOPROTEIN N-ACYLTRANSFERASE"/>
    <property type="match status" value="1"/>
</dbReference>
<proteinExistence type="inferred from homology"/>
<evidence type="ECO:0000256" key="1">
    <source>
        <dbReference type="ARBA" id="ARBA00004651"/>
    </source>
</evidence>
<dbReference type="EMBL" id="CP012543">
    <property type="protein sequence ID" value="QCD46436.1"/>
    <property type="molecule type" value="Genomic_DNA"/>
</dbReference>
<keyword evidence="7 10" id="KW-1133">Transmembrane helix</keyword>
<evidence type="ECO:0000256" key="5">
    <source>
        <dbReference type="ARBA" id="ARBA00022679"/>
    </source>
</evidence>
<evidence type="ECO:0000259" key="11">
    <source>
        <dbReference type="PROSITE" id="PS50263"/>
    </source>
</evidence>
<dbReference type="NCBIfam" id="NF008934">
    <property type="entry name" value="PRK12291.1"/>
    <property type="match status" value="1"/>
</dbReference>
<dbReference type="NCBIfam" id="TIGR00546">
    <property type="entry name" value="lnt"/>
    <property type="match status" value="1"/>
</dbReference>
<evidence type="ECO:0000256" key="2">
    <source>
        <dbReference type="ARBA" id="ARBA00010065"/>
    </source>
</evidence>
<dbReference type="InterPro" id="IPR059109">
    <property type="entry name" value="Lnt_membrane_dom"/>
</dbReference>
<feature type="domain" description="CN hydrolase" evidence="11">
    <location>
        <begin position="212"/>
        <end position="433"/>
    </location>
</feature>
<evidence type="ECO:0000256" key="7">
    <source>
        <dbReference type="ARBA" id="ARBA00022989"/>
    </source>
</evidence>
<feature type="transmembrane region" description="Helical" evidence="10">
    <location>
        <begin position="49"/>
        <end position="67"/>
    </location>
</feature>
<keyword evidence="9 12" id="KW-0012">Acyltransferase</keyword>
<dbReference type="InterPro" id="IPR003010">
    <property type="entry name" value="C-N_Hydrolase"/>
</dbReference>
<dbReference type="Pfam" id="PF00795">
    <property type="entry name" value="CN_hydrolase"/>
    <property type="match status" value="1"/>
</dbReference>
<dbReference type="Gene3D" id="3.60.110.10">
    <property type="entry name" value="Carbon-nitrogen hydrolase"/>
    <property type="match status" value="1"/>
</dbReference>
<dbReference type="RefSeq" id="WP_039888352.1">
    <property type="nucleotide sequence ID" value="NZ_CP012543.1"/>
</dbReference>
<sequence>MKLRNFLLACGSLIKKILSPYFSTKIIIKAFVGAILISNFILADVLGGEILNFISPFFAIAGFYFLLKFDRRGFFWTGFFIGIIWFYWISFSLVYYELSYLIPLEILAIGIIYGALFLIAGIPAQIWLKALLLILVSNIHPFGFNWLNLEAIFVPGIFAPNLLALAFIFAAILCLFYVKNRFKFIAFAALLACAVQYGTPNFKTLPFEVKLANTDVPQELKWAKQLKNEFINQNLAIIDEAINAGFRAIILPESAFPVYMTHERNLTSELLEKSQKIAIVTGALARENGTNYNSAFFFDRGKMRRLDKFILVPFGEEIPLPAFARDLINKIFFGGAKDFETASAPGDYEIDGVKIRNAICYEATRDELFAGKFDVMIAVTNNGWFVPSTEPNLQRILLKYYATKYGKAIYHSANGSPSEIITPKQGLFDKFFR</sequence>
<feature type="transmembrane region" description="Helical" evidence="10">
    <location>
        <begin position="74"/>
        <end position="94"/>
    </location>
</feature>
<dbReference type="PANTHER" id="PTHR38686">
    <property type="entry name" value="APOLIPOPROTEIN N-ACYLTRANSFERASE"/>
    <property type="match status" value="1"/>
</dbReference>
<accession>A0A6G5QLT1</accession>
<dbReference type="InterPro" id="IPR059110">
    <property type="entry name" value="Lnt_campylobact"/>
</dbReference>
<keyword evidence="12" id="KW-0449">Lipoprotein</keyword>
<keyword evidence="8 10" id="KW-0472">Membrane</keyword>
<dbReference type="Proteomes" id="UP000502377">
    <property type="component" value="Chromosome"/>
</dbReference>
<organism evidence="12 13">
    <name type="scientific">Campylobacter rectus</name>
    <name type="common">Wolinella recta</name>
    <dbReference type="NCBI Taxonomy" id="203"/>
    <lineage>
        <taxon>Bacteria</taxon>
        <taxon>Pseudomonadati</taxon>
        <taxon>Campylobacterota</taxon>
        <taxon>Epsilonproteobacteria</taxon>
        <taxon>Campylobacterales</taxon>
        <taxon>Campylobacteraceae</taxon>
        <taxon>Campylobacter</taxon>
    </lineage>
</organism>
<evidence type="ECO:0000313" key="13">
    <source>
        <dbReference type="Proteomes" id="UP000502377"/>
    </source>
</evidence>
<evidence type="ECO:0000256" key="3">
    <source>
        <dbReference type="ARBA" id="ARBA00022475"/>
    </source>
</evidence>
<keyword evidence="5 12" id="KW-0808">Transferase</keyword>
<keyword evidence="6 10" id="KW-0812">Transmembrane</keyword>
<dbReference type="InterPro" id="IPR004563">
    <property type="entry name" value="Apolipo_AcylTrfase"/>
</dbReference>
<evidence type="ECO:0000256" key="9">
    <source>
        <dbReference type="ARBA" id="ARBA00023315"/>
    </source>
</evidence>
<feature type="transmembrane region" description="Helical" evidence="10">
    <location>
        <begin position="152"/>
        <end position="178"/>
    </location>
</feature>
<dbReference type="PROSITE" id="PS50263">
    <property type="entry name" value="CN_HYDROLASE"/>
    <property type="match status" value="1"/>
</dbReference>
<dbReference type="GO" id="GO:0016410">
    <property type="term" value="F:N-acyltransferase activity"/>
    <property type="evidence" value="ECO:0007669"/>
    <property type="project" value="InterPro"/>
</dbReference>
<dbReference type="AlphaFoldDB" id="A0A6G5QLT1"/>
<evidence type="ECO:0000313" key="12">
    <source>
        <dbReference type="EMBL" id="QCD46436.1"/>
    </source>
</evidence>
<name>A0A6G5QLT1_CAMRE</name>
<reference evidence="12 13" key="1">
    <citation type="submission" date="2016-07" db="EMBL/GenBank/DDBJ databases">
        <title>Comparative genomics of the Campylobacter concisus group.</title>
        <authorList>
            <person name="Miller W.G."/>
            <person name="Yee E."/>
            <person name="Chapman M.H."/>
            <person name="Huynh S."/>
            <person name="Bono J.L."/>
            <person name="On S.L.W."/>
            <person name="StLeger J."/>
            <person name="Foster G."/>
            <person name="Parker C.T."/>
        </authorList>
    </citation>
    <scope>NUCLEOTIDE SEQUENCE [LARGE SCALE GENOMIC DNA]</scope>
    <source>
        <strain evidence="12 13">ATCC 33238</strain>
    </source>
</reference>
<evidence type="ECO:0000256" key="6">
    <source>
        <dbReference type="ARBA" id="ARBA00022692"/>
    </source>
</evidence>
<keyword evidence="4" id="KW-0997">Cell inner membrane</keyword>
<feature type="transmembrane region" description="Helical" evidence="10">
    <location>
        <begin position="100"/>
        <end position="119"/>
    </location>
</feature>
<evidence type="ECO:0000256" key="4">
    <source>
        <dbReference type="ARBA" id="ARBA00022519"/>
    </source>
</evidence>